<dbReference type="Gene3D" id="3.40.190.80">
    <property type="match status" value="1"/>
</dbReference>
<name>A0ABP6RDL6_9MICC</name>
<dbReference type="RefSeq" id="WP_344717268.1">
    <property type="nucleotide sequence ID" value="NZ_BAAAYG010000001.1"/>
</dbReference>
<evidence type="ECO:0000256" key="4">
    <source>
        <dbReference type="ARBA" id="ARBA00022801"/>
    </source>
</evidence>
<proteinExistence type="predicted"/>
<comment type="catalytic activity">
    <reaction evidence="1">
        <text>a myo-inositol phosphate + H2O = myo-inositol + phosphate</text>
        <dbReference type="Rhea" id="RHEA:24056"/>
        <dbReference type="ChEBI" id="CHEBI:15377"/>
        <dbReference type="ChEBI" id="CHEBI:17268"/>
        <dbReference type="ChEBI" id="CHEBI:43474"/>
        <dbReference type="ChEBI" id="CHEBI:84139"/>
        <dbReference type="EC" id="3.1.3.25"/>
    </reaction>
</comment>
<dbReference type="EC" id="3.1.3.25" evidence="2"/>
<dbReference type="EMBL" id="BAAAYG010000001">
    <property type="protein sequence ID" value="GAA3278886.1"/>
    <property type="molecule type" value="Genomic_DNA"/>
</dbReference>
<evidence type="ECO:0000313" key="7">
    <source>
        <dbReference type="Proteomes" id="UP001501736"/>
    </source>
</evidence>
<protein>
    <recommendedName>
        <fullName evidence="2">inositol-phosphate phosphatase</fullName>
        <ecNumber evidence="2">3.1.3.25</ecNumber>
    </recommendedName>
</protein>
<gene>
    <name evidence="6" type="ORF">GCM10020260_01450</name>
</gene>
<sequence length="302" mass="31219">MTSRADSADHPSPVAPSPAELRRIAVDAAVDAGAPLVDAFRRGMDVDTKTSAHDLVTHHDTATERRLVEVLHDAVPDSQFTGEEGGSHGSGTVEWIIDPIDGTSNFAHGFAMFSLSIAAAVDGEVVAGVVHDPVGRLTFSADDSGAWLQDGDGERMLGAAGEDDARRGPRAEETLNLVTSYPSAEAVESAGAAALETFGTLVTTYSAVRRLISGALELCHAAAGWADVVLGADTSPWDVAAGMLILRRAGGRYLVDGGAPGAPDHLAPHYLGLAPGVEAPTASWALAEITARDAERGGDRGR</sequence>
<reference evidence="7" key="1">
    <citation type="journal article" date="2019" name="Int. J. Syst. Evol. Microbiol.">
        <title>The Global Catalogue of Microorganisms (GCM) 10K type strain sequencing project: providing services to taxonomists for standard genome sequencing and annotation.</title>
        <authorList>
            <consortium name="The Broad Institute Genomics Platform"/>
            <consortium name="The Broad Institute Genome Sequencing Center for Infectious Disease"/>
            <person name="Wu L."/>
            <person name="Ma J."/>
        </authorList>
    </citation>
    <scope>NUCLEOTIDE SEQUENCE [LARGE SCALE GENOMIC DNA]</scope>
    <source>
        <strain evidence="7">JCM 11483</strain>
    </source>
</reference>
<dbReference type="Pfam" id="PF00459">
    <property type="entry name" value="Inositol_P"/>
    <property type="match status" value="1"/>
</dbReference>
<evidence type="ECO:0000313" key="6">
    <source>
        <dbReference type="EMBL" id="GAA3278886.1"/>
    </source>
</evidence>
<dbReference type="PANTHER" id="PTHR20854">
    <property type="entry name" value="INOSITOL MONOPHOSPHATASE"/>
    <property type="match status" value="1"/>
</dbReference>
<dbReference type="Proteomes" id="UP001501736">
    <property type="component" value="Unassembled WGS sequence"/>
</dbReference>
<evidence type="ECO:0000256" key="1">
    <source>
        <dbReference type="ARBA" id="ARBA00001033"/>
    </source>
</evidence>
<organism evidence="6 7">
    <name type="scientific">Nesterenkonia halobia</name>
    <dbReference type="NCBI Taxonomy" id="37922"/>
    <lineage>
        <taxon>Bacteria</taxon>
        <taxon>Bacillati</taxon>
        <taxon>Actinomycetota</taxon>
        <taxon>Actinomycetes</taxon>
        <taxon>Micrococcales</taxon>
        <taxon>Micrococcaceae</taxon>
        <taxon>Nesterenkonia</taxon>
    </lineage>
</organism>
<keyword evidence="7" id="KW-1185">Reference proteome</keyword>
<dbReference type="PRINTS" id="PR00377">
    <property type="entry name" value="IMPHPHTASES"/>
</dbReference>
<evidence type="ECO:0000256" key="3">
    <source>
        <dbReference type="ARBA" id="ARBA00022723"/>
    </source>
</evidence>
<accession>A0ABP6RDL6</accession>
<keyword evidence="5" id="KW-0460">Magnesium</keyword>
<keyword evidence="4" id="KW-0378">Hydrolase</keyword>
<comment type="caution">
    <text evidence="6">The sequence shown here is derived from an EMBL/GenBank/DDBJ whole genome shotgun (WGS) entry which is preliminary data.</text>
</comment>
<evidence type="ECO:0000256" key="2">
    <source>
        <dbReference type="ARBA" id="ARBA00013106"/>
    </source>
</evidence>
<dbReference type="InterPro" id="IPR000760">
    <property type="entry name" value="Inositol_monophosphatase-like"/>
</dbReference>
<dbReference type="PROSITE" id="PS00630">
    <property type="entry name" value="IMP_2"/>
    <property type="match status" value="1"/>
</dbReference>
<dbReference type="PROSITE" id="PS00629">
    <property type="entry name" value="IMP_1"/>
    <property type="match status" value="1"/>
</dbReference>
<dbReference type="PANTHER" id="PTHR20854:SF4">
    <property type="entry name" value="INOSITOL-1-MONOPHOSPHATASE-RELATED"/>
    <property type="match status" value="1"/>
</dbReference>
<evidence type="ECO:0000256" key="5">
    <source>
        <dbReference type="ARBA" id="ARBA00022842"/>
    </source>
</evidence>
<keyword evidence="3" id="KW-0479">Metal-binding</keyword>
<dbReference type="SUPFAM" id="SSF56655">
    <property type="entry name" value="Carbohydrate phosphatase"/>
    <property type="match status" value="1"/>
</dbReference>
<dbReference type="Gene3D" id="3.30.540.10">
    <property type="entry name" value="Fructose-1,6-Bisphosphatase, subunit A, domain 1"/>
    <property type="match status" value="1"/>
</dbReference>
<dbReference type="InterPro" id="IPR020583">
    <property type="entry name" value="Inositol_monoP_metal-BS"/>
</dbReference>
<dbReference type="InterPro" id="IPR020550">
    <property type="entry name" value="Inositol_monophosphatase_CS"/>
</dbReference>